<sequence length="175" mass="20143">MVEIQEVAGKTSIQEYLFLVGGALLGIIRDGDLIEWDVDIDYGLVVPELSEDIESKIEDFREYLRSIGFYVSHNPTERGYRGAALAFYAEKKDIKNDFDVEVGKEGDKVIRMQKYPFPGDVILPLRKIEFKGELFSIPNKPEEFLDIVYQEAGWRKPIKDWSPRLDVMAKKVAHK</sequence>
<dbReference type="PANTHER" id="PTHR13627">
    <property type="entry name" value="FUKUTIN RELATED PROTEIN"/>
    <property type="match status" value="1"/>
</dbReference>
<name>X1SK21_9ZZZZ</name>
<proteinExistence type="predicted"/>
<dbReference type="AlphaFoldDB" id="X1SK21"/>
<accession>X1SK21</accession>
<protein>
    <recommendedName>
        <fullName evidence="2">LicD family protein</fullName>
    </recommendedName>
</protein>
<dbReference type="PANTHER" id="PTHR13627:SF31">
    <property type="entry name" value="RIBITOL 5-PHOSPHATE TRANSFERASE FKRP"/>
    <property type="match status" value="1"/>
</dbReference>
<dbReference type="GO" id="GO:0009100">
    <property type="term" value="P:glycoprotein metabolic process"/>
    <property type="evidence" value="ECO:0007669"/>
    <property type="project" value="UniProtKB-ARBA"/>
</dbReference>
<dbReference type="InterPro" id="IPR052613">
    <property type="entry name" value="LicD_transferase"/>
</dbReference>
<evidence type="ECO:0000313" key="1">
    <source>
        <dbReference type="EMBL" id="GAI68124.1"/>
    </source>
</evidence>
<dbReference type="EMBL" id="BARW01000704">
    <property type="protein sequence ID" value="GAI68124.1"/>
    <property type="molecule type" value="Genomic_DNA"/>
</dbReference>
<reference evidence="1" key="1">
    <citation type="journal article" date="2014" name="Front. Microbiol.">
        <title>High frequency of phylogenetically diverse reductive dehalogenase-homologous genes in deep subseafloor sedimentary metagenomes.</title>
        <authorList>
            <person name="Kawai M."/>
            <person name="Futagami T."/>
            <person name="Toyoda A."/>
            <person name="Takaki Y."/>
            <person name="Nishi S."/>
            <person name="Hori S."/>
            <person name="Arai W."/>
            <person name="Tsubouchi T."/>
            <person name="Morono Y."/>
            <person name="Uchiyama I."/>
            <person name="Ito T."/>
            <person name="Fujiyama A."/>
            <person name="Inagaki F."/>
            <person name="Takami H."/>
        </authorList>
    </citation>
    <scope>NUCLEOTIDE SEQUENCE</scope>
    <source>
        <strain evidence="1">Expedition CK06-06</strain>
    </source>
</reference>
<gene>
    <name evidence="1" type="ORF">S12H4_02733</name>
</gene>
<organism evidence="1">
    <name type="scientific">marine sediment metagenome</name>
    <dbReference type="NCBI Taxonomy" id="412755"/>
    <lineage>
        <taxon>unclassified sequences</taxon>
        <taxon>metagenomes</taxon>
        <taxon>ecological metagenomes</taxon>
    </lineage>
</organism>
<evidence type="ECO:0008006" key="2">
    <source>
        <dbReference type="Google" id="ProtNLM"/>
    </source>
</evidence>
<comment type="caution">
    <text evidence="1">The sequence shown here is derived from an EMBL/GenBank/DDBJ whole genome shotgun (WGS) entry which is preliminary data.</text>
</comment>